<dbReference type="EMBL" id="JABFUD020000016">
    <property type="protein sequence ID" value="KAI5067870.1"/>
    <property type="molecule type" value="Genomic_DNA"/>
</dbReference>
<evidence type="ECO:0000313" key="1">
    <source>
        <dbReference type="EMBL" id="KAI5067870.1"/>
    </source>
</evidence>
<sequence>MCDDARYHGAKVSWAAEIGGSNAWIGGGRRGDLELAVDLQRPSPLGIQIRKGRRWCKISTAERQIENNNGGTHMKACQEGAMGSKLHAGCLRVDSPISFDNKTRRRIHIAKNLATLPIFFLGFFEENF</sequence>
<proteinExistence type="predicted"/>
<comment type="caution">
    <text evidence="1">The sequence shown here is derived from an EMBL/GenBank/DDBJ whole genome shotgun (WGS) entry which is preliminary data.</text>
</comment>
<keyword evidence="2" id="KW-1185">Reference proteome</keyword>
<accession>A0A9D4ZBU7</accession>
<protein>
    <submittedName>
        <fullName evidence="1">Uncharacterized protein</fullName>
    </submittedName>
</protein>
<dbReference type="Proteomes" id="UP000886520">
    <property type="component" value="Chromosome 16"/>
</dbReference>
<name>A0A9D4ZBU7_ADICA</name>
<gene>
    <name evidence="1" type="ORF">GOP47_0016215</name>
</gene>
<reference evidence="1" key="1">
    <citation type="submission" date="2021-01" db="EMBL/GenBank/DDBJ databases">
        <title>Adiantum capillus-veneris genome.</title>
        <authorList>
            <person name="Fang Y."/>
            <person name="Liao Q."/>
        </authorList>
    </citation>
    <scope>NUCLEOTIDE SEQUENCE</scope>
    <source>
        <strain evidence="1">H3</strain>
        <tissue evidence="1">Leaf</tissue>
    </source>
</reference>
<evidence type="ECO:0000313" key="2">
    <source>
        <dbReference type="Proteomes" id="UP000886520"/>
    </source>
</evidence>
<organism evidence="1 2">
    <name type="scientific">Adiantum capillus-veneris</name>
    <name type="common">Maidenhair fern</name>
    <dbReference type="NCBI Taxonomy" id="13818"/>
    <lineage>
        <taxon>Eukaryota</taxon>
        <taxon>Viridiplantae</taxon>
        <taxon>Streptophyta</taxon>
        <taxon>Embryophyta</taxon>
        <taxon>Tracheophyta</taxon>
        <taxon>Polypodiopsida</taxon>
        <taxon>Polypodiidae</taxon>
        <taxon>Polypodiales</taxon>
        <taxon>Pteridineae</taxon>
        <taxon>Pteridaceae</taxon>
        <taxon>Vittarioideae</taxon>
        <taxon>Adiantum</taxon>
    </lineage>
</organism>
<dbReference type="AlphaFoldDB" id="A0A9D4ZBU7"/>